<dbReference type="AlphaFoldDB" id="A0A5S4G8C9"/>
<evidence type="ECO:0000313" key="3">
    <source>
        <dbReference type="Proteomes" id="UP000305238"/>
    </source>
</evidence>
<dbReference type="RefSeq" id="WP_138640931.1">
    <property type="nucleotide sequence ID" value="NZ_VCKZ01000390.1"/>
</dbReference>
<proteinExistence type="predicted"/>
<evidence type="ECO:0000256" key="1">
    <source>
        <dbReference type="SAM" id="MobiDB-lite"/>
    </source>
</evidence>
<comment type="caution">
    <text evidence="2">The sequence shown here is derived from an EMBL/GenBank/DDBJ whole genome shotgun (WGS) entry which is preliminary data.</text>
</comment>
<dbReference type="Proteomes" id="UP000305238">
    <property type="component" value="Unassembled WGS sequence"/>
</dbReference>
<keyword evidence="3" id="KW-1185">Reference proteome</keyword>
<sequence>MDQMGNLDRACSQDGHQPHHHPLDADAQSDARPGLWLGDRLAREVGAQALDGLPRLVLWESVHDDRLSVWCGDLVTVSESVVGATALDDNVRQLATSSAFARQPTDREVQAHAL</sequence>
<reference evidence="2 3" key="1">
    <citation type="submission" date="2019-05" db="EMBL/GenBank/DDBJ databases">
        <title>Draft genome sequence of Actinomadura geliboluensis A8036.</title>
        <authorList>
            <person name="Saricaoglu S."/>
            <person name="Isik K."/>
        </authorList>
    </citation>
    <scope>NUCLEOTIDE SEQUENCE [LARGE SCALE GENOMIC DNA]</scope>
    <source>
        <strain evidence="2 3">A8036</strain>
    </source>
</reference>
<evidence type="ECO:0000313" key="2">
    <source>
        <dbReference type="EMBL" id="TMR29267.1"/>
    </source>
</evidence>
<protein>
    <submittedName>
        <fullName evidence="2">Uncharacterized protein</fullName>
    </submittedName>
</protein>
<organism evidence="2 3">
    <name type="scientific">Actinomadura geliboluensis</name>
    <dbReference type="NCBI Taxonomy" id="882440"/>
    <lineage>
        <taxon>Bacteria</taxon>
        <taxon>Bacillati</taxon>
        <taxon>Actinomycetota</taxon>
        <taxon>Actinomycetes</taxon>
        <taxon>Streptosporangiales</taxon>
        <taxon>Thermomonosporaceae</taxon>
        <taxon>Actinomadura</taxon>
    </lineage>
</organism>
<gene>
    <name evidence="2" type="ORF">ETD96_35930</name>
</gene>
<accession>A0A5S4G8C9</accession>
<feature type="region of interest" description="Disordered" evidence="1">
    <location>
        <begin position="1"/>
        <end position="31"/>
    </location>
</feature>
<name>A0A5S4G8C9_9ACTN</name>
<dbReference type="EMBL" id="VCKZ01000390">
    <property type="protein sequence ID" value="TMR29267.1"/>
    <property type="molecule type" value="Genomic_DNA"/>
</dbReference>